<protein>
    <submittedName>
        <fullName evidence="1">Uncharacterized protein</fullName>
    </submittedName>
</protein>
<evidence type="ECO:0000313" key="2">
    <source>
        <dbReference type="Proteomes" id="UP000807025"/>
    </source>
</evidence>
<dbReference type="AlphaFoldDB" id="A0A9P6A6I7"/>
<accession>A0A9P6A6I7</accession>
<organism evidence="1 2">
    <name type="scientific">Pleurotus eryngii</name>
    <name type="common">Boletus of the steppes</name>
    <dbReference type="NCBI Taxonomy" id="5323"/>
    <lineage>
        <taxon>Eukaryota</taxon>
        <taxon>Fungi</taxon>
        <taxon>Dikarya</taxon>
        <taxon>Basidiomycota</taxon>
        <taxon>Agaricomycotina</taxon>
        <taxon>Agaricomycetes</taxon>
        <taxon>Agaricomycetidae</taxon>
        <taxon>Agaricales</taxon>
        <taxon>Pleurotineae</taxon>
        <taxon>Pleurotaceae</taxon>
        <taxon>Pleurotus</taxon>
    </lineage>
</organism>
<evidence type="ECO:0000313" key="1">
    <source>
        <dbReference type="EMBL" id="KAF9498076.1"/>
    </source>
</evidence>
<dbReference type="Proteomes" id="UP000807025">
    <property type="component" value="Unassembled WGS sequence"/>
</dbReference>
<dbReference type="EMBL" id="MU154539">
    <property type="protein sequence ID" value="KAF9498076.1"/>
    <property type="molecule type" value="Genomic_DNA"/>
</dbReference>
<keyword evidence="2" id="KW-1185">Reference proteome</keyword>
<name>A0A9P6A6I7_PLEER</name>
<dbReference type="Gene3D" id="3.40.50.1820">
    <property type="entry name" value="alpha/beta hydrolase"/>
    <property type="match status" value="1"/>
</dbReference>
<proteinExistence type="predicted"/>
<dbReference type="InterPro" id="IPR029058">
    <property type="entry name" value="AB_hydrolase_fold"/>
</dbReference>
<dbReference type="OrthoDB" id="2914369at2759"/>
<sequence>MSSLNIHQQVFGPSLASNLLTAGKGTEAELQSQLDLALQPLLQTKLAIGPSFWDLEYESEPNDADSGPDRVCTYVLAVAATADHSNENWAINTTVDKVVDFNSWMETGITTAPKQTSSVDQTKPYIAYGTVAGISTLLTVPSPAGHTIIEFLATIPPLSRLVFTVHSLGGTLSPTVELALLRAGLL</sequence>
<reference evidence="1" key="1">
    <citation type="submission" date="2020-11" db="EMBL/GenBank/DDBJ databases">
        <authorList>
            <consortium name="DOE Joint Genome Institute"/>
            <person name="Ahrendt S."/>
            <person name="Riley R."/>
            <person name="Andreopoulos W."/>
            <person name="Labutti K."/>
            <person name="Pangilinan J."/>
            <person name="Ruiz-Duenas F.J."/>
            <person name="Barrasa J.M."/>
            <person name="Sanchez-Garcia M."/>
            <person name="Camarero S."/>
            <person name="Miyauchi S."/>
            <person name="Serrano A."/>
            <person name="Linde D."/>
            <person name="Babiker R."/>
            <person name="Drula E."/>
            <person name="Ayuso-Fernandez I."/>
            <person name="Pacheco R."/>
            <person name="Padilla G."/>
            <person name="Ferreira P."/>
            <person name="Barriuso J."/>
            <person name="Kellner H."/>
            <person name="Castanera R."/>
            <person name="Alfaro M."/>
            <person name="Ramirez L."/>
            <person name="Pisabarro A.G."/>
            <person name="Kuo A."/>
            <person name="Tritt A."/>
            <person name="Lipzen A."/>
            <person name="He G."/>
            <person name="Yan M."/>
            <person name="Ng V."/>
            <person name="Cullen D."/>
            <person name="Martin F."/>
            <person name="Rosso M.-N."/>
            <person name="Henrissat B."/>
            <person name="Hibbett D."/>
            <person name="Martinez A.T."/>
            <person name="Grigoriev I.V."/>
        </authorList>
    </citation>
    <scope>NUCLEOTIDE SEQUENCE</scope>
    <source>
        <strain evidence="1">ATCC 90797</strain>
    </source>
</reference>
<comment type="caution">
    <text evidence="1">The sequence shown here is derived from an EMBL/GenBank/DDBJ whole genome shotgun (WGS) entry which is preliminary data.</text>
</comment>
<gene>
    <name evidence="1" type="ORF">BDN71DRAFT_1504205</name>
</gene>